<dbReference type="Pfam" id="PF02786">
    <property type="entry name" value="CPSase_L_D2"/>
    <property type="match status" value="1"/>
</dbReference>
<dbReference type="SUPFAM" id="SSF56059">
    <property type="entry name" value="Glutathione synthetase ATP-binding domain-like"/>
    <property type="match status" value="1"/>
</dbReference>
<dbReference type="InterPro" id="IPR011054">
    <property type="entry name" value="Rudment_hybrid_motif"/>
</dbReference>
<dbReference type="PROSITE" id="PS00866">
    <property type="entry name" value="CPSASE_1"/>
    <property type="match status" value="1"/>
</dbReference>
<keyword evidence="4" id="KW-0460">Magnesium</keyword>
<name>A0ABS3FEH9_9FLAO</name>
<evidence type="ECO:0000256" key="5">
    <source>
        <dbReference type="ARBA" id="ARBA00023267"/>
    </source>
</evidence>
<dbReference type="Gene3D" id="3.30.470.20">
    <property type="entry name" value="ATP-grasp fold, B domain"/>
    <property type="match status" value="1"/>
</dbReference>
<evidence type="ECO:0000256" key="6">
    <source>
        <dbReference type="PROSITE-ProRule" id="PRU00409"/>
    </source>
</evidence>
<keyword evidence="5" id="KW-0092">Biotin</keyword>
<dbReference type="Pfam" id="PF02785">
    <property type="entry name" value="Biotin_carb_C"/>
    <property type="match status" value="1"/>
</dbReference>
<dbReference type="InterPro" id="IPR005479">
    <property type="entry name" value="CPAse_ATP-bd"/>
</dbReference>
<evidence type="ECO:0000259" key="8">
    <source>
        <dbReference type="PROSITE" id="PS50979"/>
    </source>
</evidence>
<comment type="caution">
    <text evidence="9">The sequence shown here is derived from an EMBL/GenBank/DDBJ whole genome shotgun (WGS) entry which is preliminary data.</text>
</comment>
<dbReference type="SUPFAM" id="SSF52440">
    <property type="entry name" value="PreATP-grasp domain"/>
    <property type="match status" value="1"/>
</dbReference>
<proteinExistence type="predicted"/>
<gene>
    <name evidence="9" type="primary">accC</name>
    <name evidence="9" type="ORF">J0654_07925</name>
</gene>
<dbReference type="PANTHER" id="PTHR18866:SF33">
    <property type="entry name" value="METHYLCROTONOYL-COA CARBOXYLASE SUBUNIT ALPHA, MITOCHONDRIAL-RELATED"/>
    <property type="match status" value="1"/>
</dbReference>
<keyword evidence="2 6" id="KW-0547">Nucleotide-binding</keyword>
<dbReference type="InterPro" id="IPR016185">
    <property type="entry name" value="PreATP-grasp_dom_sf"/>
</dbReference>
<sequence length="480" mass="53121">MKKILIANRGEIAVRVMKTVKKMGIDTVAVFSEADRNAPHVQFADEAVCIGEAPSNKSYLRGDKIIEVAKKLNVDGIHPGYGFLSENADFAEAVEKSGITFIGPKSKAIRIMGSKLAAKETVKAYDIPMVPGIDEAITDVAKAHEIANEVGYPVLIKASAGGGGKGMRIVENKEDLESGMKRAISEATSAFGDGSVFVEKYVKSPRHIEVQVMADTHGNVLHFFERECSVQRRHQKVVEEAPSAILTPELREKMGVAACKVAKSCDYIGAGTVEFLMDADHNFYFLEMNTRLQVEHPVTELITGVDLVELQIKVARGEALPMKQEDLTINGHAVELRVYAEDPLNDFLPSVGNLETYQWPVGDGIRVDNGFKEGMDIPIYYDPMLSKLITYGKTREEAIELMLDAIQEYKVKGVQTTLPFGTFVFAHEAFRSGNFDTHFVKNYYSPEKIKEQTAKEAEIAAMIALHQFLEDKKITRLPSN</sequence>
<dbReference type="NCBIfam" id="TIGR00514">
    <property type="entry name" value="accC"/>
    <property type="match status" value="1"/>
</dbReference>
<evidence type="ECO:0000256" key="1">
    <source>
        <dbReference type="ARBA" id="ARBA00022598"/>
    </source>
</evidence>
<evidence type="ECO:0000256" key="4">
    <source>
        <dbReference type="ARBA" id="ARBA00022842"/>
    </source>
</evidence>
<dbReference type="GO" id="GO:0004075">
    <property type="term" value="F:biotin carboxylase activity"/>
    <property type="evidence" value="ECO:0007669"/>
    <property type="project" value="UniProtKB-EC"/>
</dbReference>
<dbReference type="EMBL" id="JAFLNM010000001">
    <property type="protein sequence ID" value="MBO0341569.1"/>
    <property type="molecule type" value="Genomic_DNA"/>
</dbReference>
<dbReference type="NCBIfam" id="NF006367">
    <property type="entry name" value="PRK08591.1"/>
    <property type="match status" value="1"/>
</dbReference>
<dbReference type="RefSeq" id="WP_207027436.1">
    <property type="nucleotide sequence ID" value="NZ_JAFLNM010000001.1"/>
</dbReference>
<dbReference type="Pfam" id="PF00289">
    <property type="entry name" value="Biotin_carb_N"/>
    <property type="match status" value="1"/>
</dbReference>
<dbReference type="PROSITE" id="PS00867">
    <property type="entry name" value="CPSASE_2"/>
    <property type="match status" value="1"/>
</dbReference>
<dbReference type="PANTHER" id="PTHR18866">
    <property type="entry name" value="CARBOXYLASE:PYRUVATE/ACETYL-COA/PROPIONYL-COA CARBOXYLASE"/>
    <property type="match status" value="1"/>
</dbReference>
<dbReference type="InterPro" id="IPR005481">
    <property type="entry name" value="BC-like_N"/>
</dbReference>
<keyword evidence="3 6" id="KW-0067">ATP-binding</keyword>
<feature type="domain" description="Biotin carboxylation" evidence="8">
    <location>
        <begin position="1"/>
        <end position="445"/>
    </location>
</feature>
<dbReference type="SMART" id="SM00878">
    <property type="entry name" value="Biotin_carb_C"/>
    <property type="match status" value="1"/>
</dbReference>
<dbReference type="InterPro" id="IPR011761">
    <property type="entry name" value="ATP-grasp"/>
</dbReference>
<evidence type="ECO:0000256" key="3">
    <source>
        <dbReference type="ARBA" id="ARBA00022840"/>
    </source>
</evidence>
<evidence type="ECO:0000313" key="9">
    <source>
        <dbReference type="EMBL" id="MBO0341569.1"/>
    </source>
</evidence>
<organism evidence="9 10">
    <name type="scientific">Flagellimonas profundi</name>
    <dbReference type="NCBI Taxonomy" id="2915620"/>
    <lineage>
        <taxon>Bacteria</taxon>
        <taxon>Pseudomonadati</taxon>
        <taxon>Bacteroidota</taxon>
        <taxon>Flavobacteriia</taxon>
        <taxon>Flavobacteriales</taxon>
        <taxon>Flavobacteriaceae</taxon>
        <taxon>Flagellimonas</taxon>
    </lineage>
</organism>
<evidence type="ECO:0000256" key="2">
    <source>
        <dbReference type="ARBA" id="ARBA00022741"/>
    </source>
</evidence>
<dbReference type="Proteomes" id="UP000664807">
    <property type="component" value="Unassembled WGS sequence"/>
</dbReference>
<dbReference type="InterPro" id="IPR005482">
    <property type="entry name" value="Biotin_COase_C"/>
</dbReference>
<dbReference type="InterPro" id="IPR004549">
    <property type="entry name" value="Acetyl_CoA_COase_biotin_COase"/>
</dbReference>
<feature type="domain" description="ATP-grasp" evidence="7">
    <location>
        <begin position="119"/>
        <end position="316"/>
    </location>
</feature>
<reference evidence="9 10" key="1">
    <citation type="submission" date="2021-03" db="EMBL/GenBank/DDBJ databases">
        <title>Muricauda lutimaris sp. nov. and Muricauda ruestringensis sp. nov, two marine members of the Flavobacteriaceae isolated from deep sea sediments of Western Pacific.</title>
        <authorList>
            <person name="Zhao S."/>
            <person name="Liu R."/>
        </authorList>
    </citation>
    <scope>NUCLEOTIDE SEQUENCE [LARGE SCALE GENOMIC DNA]</scope>
    <source>
        <strain evidence="9 10">BC31-3-A3</strain>
    </source>
</reference>
<dbReference type="PROSITE" id="PS50979">
    <property type="entry name" value="BC"/>
    <property type="match status" value="1"/>
</dbReference>
<dbReference type="SUPFAM" id="SSF51246">
    <property type="entry name" value="Rudiment single hybrid motif"/>
    <property type="match status" value="1"/>
</dbReference>
<evidence type="ECO:0000313" key="10">
    <source>
        <dbReference type="Proteomes" id="UP000664807"/>
    </source>
</evidence>
<evidence type="ECO:0000259" key="7">
    <source>
        <dbReference type="PROSITE" id="PS50975"/>
    </source>
</evidence>
<dbReference type="InterPro" id="IPR011764">
    <property type="entry name" value="Biotin_carboxylation_dom"/>
</dbReference>
<dbReference type="PROSITE" id="PS50975">
    <property type="entry name" value="ATP_GRASP"/>
    <property type="match status" value="1"/>
</dbReference>
<accession>A0ABS3FEH9</accession>
<protein>
    <submittedName>
        <fullName evidence="9">Acetyl-CoA carboxylase biotin carboxylase subunit</fullName>
        <ecNumber evidence="9">6.3.4.14</ecNumber>
    </submittedName>
</protein>
<keyword evidence="10" id="KW-1185">Reference proteome</keyword>
<dbReference type="InterPro" id="IPR050856">
    <property type="entry name" value="Biotin_carboxylase_complex"/>
</dbReference>
<dbReference type="EC" id="6.3.4.14" evidence="9"/>
<keyword evidence="1 9" id="KW-0436">Ligase</keyword>